<organism evidence="1 2">
    <name type="scientific">Paraburkholderia terrae</name>
    <dbReference type="NCBI Taxonomy" id="311230"/>
    <lineage>
        <taxon>Bacteria</taxon>
        <taxon>Pseudomonadati</taxon>
        <taxon>Pseudomonadota</taxon>
        <taxon>Betaproteobacteria</taxon>
        <taxon>Burkholderiales</taxon>
        <taxon>Burkholderiaceae</taxon>
        <taxon>Paraburkholderia</taxon>
    </lineage>
</organism>
<sequence>MGLLSDFLLHRRAPSDSDRETRIGDAVARVLTMNPRLKSARQHEARLAQSLNTALSYTDDLVASLPAVRDANAEAWSSDAVMRSLFATPGDLAQAFSRSEALRALFERDAGLTDAYAVLGMAMIERHILGVALEGDSIRHDVPQTTLCFSDHRVRICSGSEEALRTEIGCRLIDQLALAGFESLAANRRDLANQSRALIDKRIALLESQGTGLRSVVGEPAITAPDELARVQAEIESNSRALARLRVPEQSLELELECVCNVFQNPADHLHMKSRHMRIDSMNVVQAPDSKAGTEIEFHFARIPGKRATIRSFVLVRFPRLELLPGGLAIDAAMQAL</sequence>
<name>A0ABM7TZM7_9BURK</name>
<proteinExistence type="predicted"/>
<dbReference type="Proteomes" id="UP001319874">
    <property type="component" value="Chromosome 4"/>
</dbReference>
<protein>
    <submittedName>
        <fullName evidence="1">Uncharacterized protein</fullName>
    </submittedName>
</protein>
<accession>A0ABM7TZM7</accession>
<keyword evidence="2" id="KW-1185">Reference proteome</keyword>
<evidence type="ECO:0000313" key="2">
    <source>
        <dbReference type="Proteomes" id="UP001319874"/>
    </source>
</evidence>
<evidence type="ECO:0000313" key="1">
    <source>
        <dbReference type="EMBL" id="BCZ84553.1"/>
    </source>
</evidence>
<dbReference type="EMBL" id="AP024958">
    <property type="protein sequence ID" value="BCZ84553.1"/>
    <property type="molecule type" value="Genomic_DNA"/>
</dbReference>
<reference evidence="1 2" key="1">
    <citation type="journal article" date="2022" name="Front. Microbiol.">
        <title>Identification and characterization of a novel class of self-sufficient cytochrome P450 hydroxylase involved in cyclohexanecarboxylate degradation in Paraburkholderia terrae strain KU-64.</title>
        <authorList>
            <person name="Yamamoto T."/>
            <person name="Hasegawa Y."/>
            <person name="Iwaki H."/>
        </authorList>
    </citation>
    <scope>NUCLEOTIDE SEQUENCE [LARGE SCALE GENOMIC DNA]</scope>
    <source>
        <strain evidence="1 2">KU-64</strain>
    </source>
</reference>
<gene>
    <name evidence="1" type="ORF">PTKU64_82280</name>
</gene>